<protein>
    <submittedName>
        <fullName evidence="2">Uncharacterized protein</fullName>
    </submittedName>
</protein>
<feature type="chain" id="PRO_5043056194" evidence="1">
    <location>
        <begin position="29"/>
        <end position="149"/>
    </location>
</feature>
<accession>A0AAQ3RX44</accession>
<organism evidence="2 3">
    <name type="scientific">Vigna mungo</name>
    <name type="common">Black gram</name>
    <name type="synonym">Phaseolus mungo</name>
    <dbReference type="NCBI Taxonomy" id="3915"/>
    <lineage>
        <taxon>Eukaryota</taxon>
        <taxon>Viridiplantae</taxon>
        <taxon>Streptophyta</taxon>
        <taxon>Embryophyta</taxon>
        <taxon>Tracheophyta</taxon>
        <taxon>Spermatophyta</taxon>
        <taxon>Magnoliopsida</taxon>
        <taxon>eudicotyledons</taxon>
        <taxon>Gunneridae</taxon>
        <taxon>Pentapetalae</taxon>
        <taxon>rosids</taxon>
        <taxon>fabids</taxon>
        <taxon>Fabales</taxon>
        <taxon>Fabaceae</taxon>
        <taxon>Papilionoideae</taxon>
        <taxon>50 kb inversion clade</taxon>
        <taxon>NPAAA clade</taxon>
        <taxon>indigoferoid/millettioid clade</taxon>
        <taxon>Phaseoleae</taxon>
        <taxon>Vigna</taxon>
    </lineage>
</organism>
<evidence type="ECO:0000313" key="3">
    <source>
        <dbReference type="Proteomes" id="UP001374535"/>
    </source>
</evidence>
<keyword evidence="3" id="KW-1185">Reference proteome</keyword>
<proteinExistence type="predicted"/>
<dbReference type="AlphaFoldDB" id="A0AAQ3RX44"/>
<gene>
    <name evidence="2" type="ORF">V8G54_020817</name>
</gene>
<keyword evidence="1" id="KW-0732">Signal</keyword>
<feature type="signal peptide" evidence="1">
    <location>
        <begin position="1"/>
        <end position="28"/>
    </location>
</feature>
<dbReference type="EMBL" id="CP144695">
    <property type="protein sequence ID" value="WVZ07471.1"/>
    <property type="molecule type" value="Genomic_DNA"/>
</dbReference>
<dbReference type="Proteomes" id="UP001374535">
    <property type="component" value="Chromosome 6"/>
</dbReference>
<evidence type="ECO:0000256" key="1">
    <source>
        <dbReference type="SAM" id="SignalP"/>
    </source>
</evidence>
<reference evidence="2 3" key="1">
    <citation type="journal article" date="2023" name="Life. Sci Alliance">
        <title>Evolutionary insights into 3D genome organization and epigenetic landscape of Vigna mungo.</title>
        <authorList>
            <person name="Junaid A."/>
            <person name="Singh B."/>
            <person name="Bhatia S."/>
        </authorList>
    </citation>
    <scope>NUCLEOTIDE SEQUENCE [LARGE SCALE GENOMIC DNA]</scope>
    <source>
        <strain evidence="2">Urdbean</strain>
    </source>
</reference>
<evidence type="ECO:0000313" key="2">
    <source>
        <dbReference type="EMBL" id="WVZ07471.1"/>
    </source>
</evidence>
<sequence>MIFGKYFCCLITLLIVSLQHRLLMPVIGSFIEHSLSLSLLSGNLEHLRSQILPPPPHNVPQPLHLLRCQIPLLQCRLPRRRSLGTLAGDERPLLLPRALPPDLLFRLAAAIPAVHGDVPANVPHRLLRLGARDEEVPDRNHIPAANPAD</sequence>
<name>A0AAQ3RX44_VIGMU</name>